<keyword evidence="1" id="KW-0810">Translation regulation</keyword>
<dbReference type="Gene3D" id="3.30.505.50">
    <property type="entry name" value="Sigma 54 modulation/S30EA ribosomal protein, C-terminal domain"/>
    <property type="match status" value="1"/>
</dbReference>
<proteinExistence type="predicted"/>
<organism evidence="3 4">
    <name type="scientific">Jeotgalibacillus malaysiensis</name>
    <dbReference type="NCBI Taxonomy" id="1508404"/>
    <lineage>
        <taxon>Bacteria</taxon>
        <taxon>Bacillati</taxon>
        <taxon>Bacillota</taxon>
        <taxon>Bacilli</taxon>
        <taxon>Bacillales</taxon>
        <taxon>Caryophanaceae</taxon>
        <taxon>Jeotgalibacillus</taxon>
    </lineage>
</organism>
<dbReference type="OrthoDB" id="9794975at2"/>
<dbReference type="Pfam" id="PF16321">
    <property type="entry name" value="Ribosom_S30AE_C"/>
    <property type="match status" value="1"/>
</dbReference>
<evidence type="ECO:0000259" key="2">
    <source>
        <dbReference type="Pfam" id="PF16321"/>
    </source>
</evidence>
<name>A0A0B5AXQ3_9BACL</name>
<evidence type="ECO:0000313" key="4">
    <source>
        <dbReference type="Proteomes" id="UP000031449"/>
    </source>
</evidence>
<sequence length="175" mass="20217">MNLVITGKQLELTDAMKHMVEEELAFLTEVLPEDKPVTVTIEANPTHKASVLFYHNGDVVRLEQNGRDIYVLFPQLAKRLKKHLRGIEKLSRAFKKETLQDKTPMSQEVEDIEVSAEVTKRKRFEMKPMSEKEAVLQMKMLGHEQFIFANADMQNTICLLYTRKDGDFGVIETTY</sequence>
<dbReference type="GO" id="GO:0045900">
    <property type="term" value="P:negative regulation of translational elongation"/>
    <property type="evidence" value="ECO:0007669"/>
    <property type="project" value="TreeGrafter"/>
</dbReference>
<dbReference type="InterPro" id="IPR003489">
    <property type="entry name" value="RHF/RaiA"/>
</dbReference>
<dbReference type="KEGG" id="jeo:JMA_41800"/>
<dbReference type="GO" id="GO:0043024">
    <property type="term" value="F:ribosomal small subunit binding"/>
    <property type="evidence" value="ECO:0007669"/>
    <property type="project" value="TreeGrafter"/>
</dbReference>
<dbReference type="AlphaFoldDB" id="A0A0B5AXQ3"/>
<dbReference type="Proteomes" id="UP000031449">
    <property type="component" value="Plasmid unnamed"/>
</dbReference>
<evidence type="ECO:0000313" key="3">
    <source>
        <dbReference type="EMBL" id="AJD93497.1"/>
    </source>
</evidence>
<gene>
    <name evidence="3" type="ORF">JMA_41800</name>
</gene>
<dbReference type="SUPFAM" id="SSF69754">
    <property type="entry name" value="Ribosome binding protein Y (YfiA homologue)"/>
    <property type="match status" value="1"/>
</dbReference>
<dbReference type="EMBL" id="CP009417">
    <property type="protein sequence ID" value="AJD93497.1"/>
    <property type="molecule type" value="Genomic_DNA"/>
</dbReference>
<dbReference type="BioCyc" id="JESP1508404:G14D9-13464-MONOMER"/>
<dbReference type="PANTHER" id="PTHR33231">
    <property type="entry name" value="30S RIBOSOMAL PROTEIN"/>
    <property type="match status" value="1"/>
</dbReference>
<dbReference type="Pfam" id="PF02482">
    <property type="entry name" value="Ribosomal_S30AE"/>
    <property type="match status" value="1"/>
</dbReference>
<evidence type="ECO:0000256" key="1">
    <source>
        <dbReference type="ARBA" id="ARBA00022845"/>
    </source>
</evidence>
<dbReference type="InterPro" id="IPR036567">
    <property type="entry name" value="RHF-like"/>
</dbReference>
<dbReference type="InterPro" id="IPR032528">
    <property type="entry name" value="Ribosom_S30AE_C"/>
</dbReference>
<keyword evidence="3" id="KW-0614">Plasmid</keyword>
<protein>
    <recommendedName>
        <fullName evidence="2">Sigma 54 modulation/S30EA ribosomal protein C-terminal domain-containing protein</fullName>
    </recommendedName>
</protein>
<accession>A0A0B5AXQ3</accession>
<keyword evidence="4" id="KW-1185">Reference proteome</keyword>
<dbReference type="InterPro" id="IPR038416">
    <property type="entry name" value="Ribosom_S30AE_C_sf"/>
</dbReference>
<dbReference type="PANTHER" id="PTHR33231:SF1">
    <property type="entry name" value="30S RIBOSOMAL PROTEIN"/>
    <property type="match status" value="1"/>
</dbReference>
<dbReference type="GO" id="GO:0022627">
    <property type="term" value="C:cytosolic small ribosomal subunit"/>
    <property type="evidence" value="ECO:0007669"/>
    <property type="project" value="TreeGrafter"/>
</dbReference>
<dbReference type="InterPro" id="IPR050574">
    <property type="entry name" value="HPF/YfiA_ribosome-assoc"/>
</dbReference>
<feature type="domain" description="Sigma 54 modulation/S30EA ribosomal protein C-terminal" evidence="2">
    <location>
        <begin position="116"/>
        <end position="170"/>
    </location>
</feature>
<geneLocation type="plasmid" evidence="4"/>
<reference evidence="3 4" key="1">
    <citation type="submission" date="2014-08" db="EMBL/GenBank/DDBJ databases">
        <title>Complete genome of a marine bacteria Jeotgalibacillus malaysiensis.</title>
        <authorList>
            <person name="Yaakop A.S."/>
            <person name="Chan K.-G."/>
            <person name="Goh K.M."/>
        </authorList>
    </citation>
    <scope>NUCLEOTIDE SEQUENCE [LARGE SCALE GENOMIC DNA]</scope>
    <source>
        <strain evidence="3 4">D5</strain>
        <plasmid evidence="4">Plasmid</plasmid>
    </source>
</reference>
<dbReference type="Gene3D" id="3.30.160.100">
    <property type="entry name" value="Ribosome hibernation promotion factor-like"/>
    <property type="match status" value="1"/>
</dbReference>
<dbReference type="HOGENOM" id="CLU_071472_0_3_9"/>